<comment type="caution">
    <text evidence="1">The sequence shown here is derived from an EMBL/GenBank/DDBJ whole genome shotgun (WGS) entry which is preliminary data.</text>
</comment>
<sequence>MRLRGKNKKNRAVKRKANSSDTEEELETNVVVTGKRSRKTLVRDQWCDSESENEDPYATDESEEWQPTSDFTETQDY</sequence>
<keyword evidence="2" id="KW-1185">Reference proteome</keyword>
<accession>A0ACC1D3U8</accession>
<dbReference type="EMBL" id="CM034396">
    <property type="protein sequence ID" value="KAJ0178532.1"/>
    <property type="molecule type" value="Genomic_DNA"/>
</dbReference>
<protein>
    <submittedName>
        <fullName evidence="1">Uncharacterized protein</fullName>
    </submittedName>
</protein>
<name>A0ACC1D3U8_9NEOP</name>
<proteinExistence type="predicted"/>
<organism evidence="1 2">
    <name type="scientific">Dendrolimus kikuchii</name>
    <dbReference type="NCBI Taxonomy" id="765133"/>
    <lineage>
        <taxon>Eukaryota</taxon>
        <taxon>Metazoa</taxon>
        <taxon>Ecdysozoa</taxon>
        <taxon>Arthropoda</taxon>
        <taxon>Hexapoda</taxon>
        <taxon>Insecta</taxon>
        <taxon>Pterygota</taxon>
        <taxon>Neoptera</taxon>
        <taxon>Endopterygota</taxon>
        <taxon>Lepidoptera</taxon>
        <taxon>Glossata</taxon>
        <taxon>Ditrysia</taxon>
        <taxon>Bombycoidea</taxon>
        <taxon>Lasiocampidae</taxon>
        <taxon>Dendrolimus</taxon>
    </lineage>
</organism>
<gene>
    <name evidence="1" type="ORF">K1T71_006355</name>
</gene>
<evidence type="ECO:0000313" key="2">
    <source>
        <dbReference type="Proteomes" id="UP000824533"/>
    </source>
</evidence>
<dbReference type="Proteomes" id="UP000824533">
    <property type="component" value="Linkage Group LG10"/>
</dbReference>
<evidence type="ECO:0000313" key="1">
    <source>
        <dbReference type="EMBL" id="KAJ0178532.1"/>
    </source>
</evidence>
<reference evidence="1 2" key="1">
    <citation type="journal article" date="2021" name="Front. Genet.">
        <title>Chromosome-Level Genome Assembly Reveals Significant Gene Expansion in the Toll and IMD Signaling Pathways of Dendrolimus kikuchii.</title>
        <authorList>
            <person name="Zhou J."/>
            <person name="Wu P."/>
            <person name="Xiong Z."/>
            <person name="Liu N."/>
            <person name="Zhao N."/>
            <person name="Ji M."/>
            <person name="Qiu Y."/>
            <person name="Yang B."/>
        </authorList>
    </citation>
    <scope>NUCLEOTIDE SEQUENCE [LARGE SCALE GENOMIC DNA]</scope>
    <source>
        <strain evidence="1">Ann1</strain>
    </source>
</reference>